<dbReference type="InterPro" id="IPR002828">
    <property type="entry name" value="SurE-like_Pase/nucleotidase"/>
</dbReference>
<gene>
    <name evidence="9 11" type="primary">surE</name>
    <name evidence="11" type="ORF">NCTC13294_01724</name>
</gene>
<dbReference type="OrthoDB" id="9780815at2"/>
<comment type="function">
    <text evidence="9">Nucleotidase that shows phosphatase activity on nucleoside 5'-monophosphates.</text>
</comment>
<dbReference type="SUPFAM" id="SSF64167">
    <property type="entry name" value="SurE-like"/>
    <property type="match status" value="1"/>
</dbReference>
<evidence type="ECO:0000256" key="4">
    <source>
        <dbReference type="ARBA" id="ARBA00011062"/>
    </source>
</evidence>
<sequence>MFLLLSNDDGYLAPGLRRLTEALHHEVTRLAVIAPDRDCSGASHSLTLKRPLSITEHGANIWSVDGTPSDCVHLALTGYLDTRPDMVISGINHGANMGEDVLYSGTVAAAFEGHNLGLPAIAVSIAARNPAHLDSAVKITTDLYRHMSESPMPRNLFLNINIPDLPYKDIKGIRATVLGARHPAGPLQQTKNPRDKILYWIGSAGNFARGGDNTDFHAVEAGYVSVTPLQFDLTAHDQLHDLGTWLEDAR</sequence>
<dbReference type="Pfam" id="PF01975">
    <property type="entry name" value="SurE"/>
    <property type="match status" value="1"/>
</dbReference>
<keyword evidence="7 9" id="KW-0547">Nucleotide-binding</keyword>
<dbReference type="HAMAP" id="MF_00060">
    <property type="entry name" value="SurE"/>
    <property type="match status" value="1"/>
</dbReference>
<dbReference type="AlphaFoldDB" id="A0A381EB28"/>
<evidence type="ECO:0000256" key="8">
    <source>
        <dbReference type="ARBA" id="ARBA00022801"/>
    </source>
</evidence>
<evidence type="ECO:0000256" key="7">
    <source>
        <dbReference type="ARBA" id="ARBA00022741"/>
    </source>
</evidence>
<evidence type="ECO:0000256" key="2">
    <source>
        <dbReference type="ARBA" id="ARBA00001946"/>
    </source>
</evidence>
<name>A0A381EB28_9GAMM</name>
<keyword evidence="5 9" id="KW-0963">Cytoplasm</keyword>
<dbReference type="GO" id="GO:0004309">
    <property type="term" value="F:exopolyphosphatase activity"/>
    <property type="evidence" value="ECO:0007669"/>
    <property type="project" value="TreeGrafter"/>
</dbReference>
<evidence type="ECO:0000256" key="9">
    <source>
        <dbReference type="HAMAP-Rule" id="MF_00060"/>
    </source>
</evidence>
<comment type="catalytic activity">
    <reaction evidence="1 9">
        <text>a ribonucleoside 5'-phosphate + H2O = a ribonucleoside + phosphate</text>
        <dbReference type="Rhea" id="RHEA:12484"/>
        <dbReference type="ChEBI" id="CHEBI:15377"/>
        <dbReference type="ChEBI" id="CHEBI:18254"/>
        <dbReference type="ChEBI" id="CHEBI:43474"/>
        <dbReference type="ChEBI" id="CHEBI:58043"/>
        <dbReference type="EC" id="3.1.3.5"/>
    </reaction>
</comment>
<evidence type="ECO:0000256" key="1">
    <source>
        <dbReference type="ARBA" id="ARBA00000815"/>
    </source>
</evidence>
<dbReference type="NCBIfam" id="NF001489">
    <property type="entry name" value="PRK00346.1-3"/>
    <property type="match status" value="1"/>
</dbReference>
<evidence type="ECO:0000256" key="5">
    <source>
        <dbReference type="ARBA" id="ARBA00022490"/>
    </source>
</evidence>
<organism evidence="11 12">
    <name type="scientific">Cardiobacterium valvarum</name>
    <dbReference type="NCBI Taxonomy" id="194702"/>
    <lineage>
        <taxon>Bacteria</taxon>
        <taxon>Pseudomonadati</taxon>
        <taxon>Pseudomonadota</taxon>
        <taxon>Gammaproteobacteria</taxon>
        <taxon>Cardiobacteriales</taxon>
        <taxon>Cardiobacteriaceae</taxon>
        <taxon>Cardiobacterium</taxon>
    </lineage>
</organism>
<feature type="domain" description="Survival protein SurE-like phosphatase/nucleotidase" evidence="10">
    <location>
        <begin position="4"/>
        <end position="182"/>
    </location>
</feature>
<evidence type="ECO:0000259" key="10">
    <source>
        <dbReference type="Pfam" id="PF01975"/>
    </source>
</evidence>
<comment type="similarity">
    <text evidence="4 9">Belongs to the SurE nucleotidase family.</text>
</comment>
<comment type="cofactor">
    <cofactor evidence="9">
        <name>a divalent metal cation</name>
        <dbReference type="ChEBI" id="CHEBI:60240"/>
    </cofactor>
    <text evidence="9">Binds 1 divalent metal cation per subunit.</text>
</comment>
<feature type="binding site" evidence="9">
    <location>
        <position position="9"/>
    </location>
    <ligand>
        <name>a divalent metal cation</name>
        <dbReference type="ChEBI" id="CHEBI:60240"/>
    </ligand>
</feature>
<dbReference type="GO" id="GO:0046872">
    <property type="term" value="F:metal ion binding"/>
    <property type="evidence" value="ECO:0007669"/>
    <property type="project" value="UniProtKB-UniRule"/>
</dbReference>
<protein>
    <recommendedName>
        <fullName evidence="9">5'-nucleotidase SurE</fullName>
        <ecNumber evidence="9">3.1.3.5</ecNumber>
    </recommendedName>
    <alternativeName>
        <fullName evidence="9">Nucleoside 5'-monophosphate phosphohydrolase</fullName>
    </alternativeName>
</protein>
<dbReference type="EMBL" id="UFUW01000001">
    <property type="protein sequence ID" value="SUX24160.1"/>
    <property type="molecule type" value="Genomic_DNA"/>
</dbReference>
<accession>A0A381EB28</accession>
<dbReference type="FunFam" id="3.40.1210.10:FF:000001">
    <property type="entry name" value="5'/3'-nucleotidase SurE"/>
    <property type="match status" value="1"/>
</dbReference>
<keyword evidence="6 9" id="KW-0479">Metal-binding</keyword>
<dbReference type="PANTHER" id="PTHR30457">
    <property type="entry name" value="5'-NUCLEOTIDASE SURE"/>
    <property type="match status" value="1"/>
</dbReference>
<dbReference type="InterPro" id="IPR036523">
    <property type="entry name" value="SurE-like_sf"/>
</dbReference>
<keyword evidence="8 9" id="KW-0378">Hydrolase</keyword>
<dbReference type="EC" id="3.1.3.5" evidence="9"/>
<dbReference type="GO" id="GO:0000166">
    <property type="term" value="F:nucleotide binding"/>
    <property type="evidence" value="ECO:0007669"/>
    <property type="project" value="UniProtKB-KW"/>
</dbReference>
<dbReference type="PANTHER" id="PTHR30457:SF12">
    <property type="entry name" value="5'_3'-NUCLEOTIDASE SURE"/>
    <property type="match status" value="1"/>
</dbReference>
<feature type="binding site" evidence="9">
    <location>
        <position position="8"/>
    </location>
    <ligand>
        <name>a divalent metal cation</name>
        <dbReference type="ChEBI" id="CHEBI:60240"/>
    </ligand>
</feature>
<comment type="subcellular location">
    <subcellularLocation>
        <location evidence="3 9">Cytoplasm</location>
    </subcellularLocation>
</comment>
<dbReference type="GO" id="GO:0008254">
    <property type="term" value="F:3'-nucleotidase activity"/>
    <property type="evidence" value="ECO:0007669"/>
    <property type="project" value="TreeGrafter"/>
</dbReference>
<dbReference type="InterPro" id="IPR030048">
    <property type="entry name" value="SurE"/>
</dbReference>
<dbReference type="Proteomes" id="UP000254572">
    <property type="component" value="Unassembled WGS sequence"/>
</dbReference>
<dbReference type="RefSeq" id="WP_115611948.1">
    <property type="nucleotide sequence ID" value="NZ_JBHLZC010000002.1"/>
</dbReference>
<evidence type="ECO:0000313" key="11">
    <source>
        <dbReference type="EMBL" id="SUX24160.1"/>
    </source>
</evidence>
<dbReference type="GO" id="GO:0005737">
    <property type="term" value="C:cytoplasm"/>
    <property type="evidence" value="ECO:0007669"/>
    <property type="project" value="UniProtKB-SubCell"/>
</dbReference>
<feature type="binding site" evidence="9">
    <location>
        <position position="40"/>
    </location>
    <ligand>
        <name>a divalent metal cation</name>
        <dbReference type="ChEBI" id="CHEBI:60240"/>
    </ligand>
</feature>
<reference evidence="11 12" key="1">
    <citation type="submission" date="2018-06" db="EMBL/GenBank/DDBJ databases">
        <authorList>
            <consortium name="Pathogen Informatics"/>
            <person name="Doyle S."/>
        </authorList>
    </citation>
    <scope>NUCLEOTIDE SEQUENCE [LARGE SCALE GENOMIC DNA]</scope>
    <source>
        <strain evidence="11 12">NCTC13294</strain>
    </source>
</reference>
<dbReference type="NCBIfam" id="TIGR00087">
    <property type="entry name" value="surE"/>
    <property type="match status" value="1"/>
</dbReference>
<evidence type="ECO:0000256" key="3">
    <source>
        <dbReference type="ARBA" id="ARBA00004496"/>
    </source>
</evidence>
<dbReference type="NCBIfam" id="NF001490">
    <property type="entry name" value="PRK00346.1-4"/>
    <property type="match status" value="1"/>
</dbReference>
<dbReference type="Gene3D" id="3.40.1210.10">
    <property type="entry name" value="Survival protein SurE-like phosphatase/nucleotidase"/>
    <property type="match status" value="1"/>
</dbReference>
<evidence type="ECO:0000256" key="6">
    <source>
        <dbReference type="ARBA" id="ARBA00022723"/>
    </source>
</evidence>
<proteinExistence type="inferred from homology"/>
<feature type="binding site" evidence="9">
    <location>
        <position position="92"/>
    </location>
    <ligand>
        <name>a divalent metal cation</name>
        <dbReference type="ChEBI" id="CHEBI:60240"/>
    </ligand>
</feature>
<dbReference type="GO" id="GO:0008253">
    <property type="term" value="F:5'-nucleotidase activity"/>
    <property type="evidence" value="ECO:0007669"/>
    <property type="project" value="UniProtKB-UniRule"/>
</dbReference>
<comment type="cofactor">
    <cofactor evidence="2">
        <name>Mg(2+)</name>
        <dbReference type="ChEBI" id="CHEBI:18420"/>
    </cofactor>
</comment>
<keyword evidence="12" id="KW-1185">Reference proteome</keyword>
<evidence type="ECO:0000313" key="12">
    <source>
        <dbReference type="Proteomes" id="UP000254572"/>
    </source>
</evidence>